<accession>A0A1I2TFN4</accession>
<dbReference type="OrthoDB" id="1809893at2"/>
<evidence type="ECO:0008006" key="3">
    <source>
        <dbReference type="Google" id="ProtNLM"/>
    </source>
</evidence>
<dbReference type="Pfam" id="PF10704">
    <property type="entry name" value="DUF2508"/>
    <property type="match status" value="1"/>
</dbReference>
<protein>
    <recommendedName>
        <fullName evidence="3">DUF2508 domain-containing protein</fullName>
    </recommendedName>
</protein>
<dbReference type="RefSeq" id="WP_092471380.1">
    <property type="nucleotide sequence ID" value="NZ_FOOX01000007.1"/>
</dbReference>
<gene>
    <name evidence="1" type="ORF">SAMN05660649_02148</name>
</gene>
<name>A0A1I2TFN4_9FIRM</name>
<dbReference type="AlphaFoldDB" id="A0A1I2TFN4"/>
<dbReference type="Proteomes" id="UP000199337">
    <property type="component" value="Unassembled WGS sequence"/>
</dbReference>
<dbReference type="InterPro" id="IPR019644">
    <property type="entry name" value="DUF2508"/>
</dbReference>
<evidence type="ECO:0000313" key="1">
    <source>
        <dbReference type="EMBL" id="SFG62177.1"/>
    </source>
</evidence>
<organism evidence="1 2">
    <name type="scientific">Desulfotruncus arcticus DSM 17038</name>
    <dbReference type="NCBI Taxonomy" id="1121424"/>
    <lineage>
        <taxon>Bacteria</taxon>
        <taxon>Bacillati</taxon>
        <taxon>Bacillota</taxon>
        <taxon>Clostridia</taxon>
        <taxon>Eubacteriales</taxon>
        <taxon>Desulfallaceae</taxon>
        <taxon>Desulfotruncus</taxon>
    </lineage>
</organism>
<evidence type="ECO:0000313" key="2">
    <source>
        <dbReference type="Proteomes" id="UP000199337"/>
    </source>
</evidence>
<sequence length="102" mass="11499">MNARYLEKFLFWLSPLAQKPPTLLTAVNEAKRTWKQALTDFNHITDRDLVDFAIHNIKASERRYMALIRKAKEEGVAAWPEDICTTGPSEEAEAGNPKALAG</sequence>
<dbReference type="EMBL" id="FOOX01000007">
    <property type="protein sequence ID" value="SFG62177.1"/>
    <property type="molecule type" value="Genomic_DNA"/>
</dbReference>
<proteinExistence type="predicted"/>
<keyword evidence="2" id="KW-1185">Reference proteome</keyword>
<reference evidence="2" key="1">
    <citation type="submission" date="2016-10" db="EMBL/GenBank/DDBJ databases">
        <authorList>
            <person name="Varghese N."/>
            <person name="Submissions S."/>
        </authorList>
    </citation>
    <scope>NUCLEOTIDE SEQUENCE [LARGE SCALE GENOMIC DNA]</scope>
    <source>
        <strain evidence="2">DSM 17038</strain>
    </source>
</reference>